<dbReference type="EMBL" id="CAJNOG010002901">
    <property type="protein sequence ID" value="CAF1520722.1"/>
    <property type="molecule type" value="Genomic_DNA"/>
</dbReference>
<dbReference type="AlphaFoldDB" id="A0A815UH97"/>
<evidence type="ECO:0000313" key="2">
    <source>
        <dbReference type="Proteomes" id="UP000663845"/>
    </source>
</evidence>
<reference evidence="1" key="1">
    <citation type="submission" date="2021-02" db="EMBL/GenBank/DDBJ databases">
        <authorList>
            <person name="Nowell W R."/>
        </authorList>
    </citation>
    <scope>NUCLEOTIDE SEQUENCE</scope>
</reference>
<dbReference type="Proteomes" id="UP000663845">
    <property type="component" value="Unassembled WGS sequence"/>
</dbReference>
<protein>
    <submittedName>
        <fullName evidence="1">Uncharacterized protein</fullName>
    </submittedName>
</protein>
<sequence>MKTQDDIEDRDKALTLDNISFIGSGHKECVIHSISVHSKMVVIPEPARLGLLIIYRLFVPHRFPRNAFAIYWICVKTNLSSHQTGSLFNLSGDSEVRGKCLADTFDSIKDLLILHFVSKHLRIGHLSIDDAKEHNTAYTKVGSFSIR</sequence>
<organism evidence="1 2">
    <name type="scientific">Adineta steineri</name>
    <dbReference type="NCBI Taxonomy" id="433720"/>
    <lineage>
        <taxon>Eukaryota</taxon>
        <taxon>Metazoa</taxon>
        <taxon>Spiralia</taxon>
        <taxon>Gnathifera</taxon>
        <taxon>Rotifera</taxon>
        <taxon>Eurotatoria</taxon>
        <taxon>Bdelloidea</taxon>
        <taxon>Adinetida</taxon>
        <taxon>Adinetidae</taxon>
        <taxon>Adineta</taxon>
    </lineage>
</organism>
<name>A0A815UH97_9BILA</name>
<proteinExistence type="predicted"/>
<gene>
    <name evidence="1" type="ORF">JYZ213_LOCUS44557</name>
</gene>
<accession>A0A815UH97</accession>
<evidence type="ECO:0000313" key="1">
    <source>
        <dbReference type="EMBL" id="CAF1520722.1"/>
    </source>
</evidence>
<comment type="caution">
    <text evidence="1">The sequence shown here is derived from an EMBL/GenBank/DDBJ whole genome shotgun (WGS) entry which is preliminary data.</text>
</comment>